<name>A0AAV3XQ50_9CYAN</name>
<dbReference type="InterPro" id="IPR005467">
    <property type="entry name" value="His_kinase_dom"/>
</dbReference>
<protein>
    <recommendedName>
        <fullName evidence="2">histidine kinase</fullName>
        <ecNumber evidence="2">2.7.13.3</ecNumber>
    </recommendedName>
</protein>
<evidence type="ECO:0000313" key="10">
    <source>
        <dbReference type="EMBL" id="GET44508.1"/>
    </source>
</evidence>
<dbReference type="SUPFAM" id="SSF52172">
    <property type="entry name" value="CheY-like"/>
    <property type="match status" value="1"/>
</dbReference>
<dbReference type="PANTHER" id="PTHR45339">
    <property type="entry name" value="HYBRID SIGNAL TRANSDUCTION HISTIDINE KINASE J"/>
    <property type="match status" value="1"/>
</dbReference>
<keyword evidence="11" id="KW-1185">Reference proteome</keyword>
<evidence type="ECO:0000256" key="4">
    <source>
        <dbReference type="ARBA" id="ARBA00022777"/>
    </source>
</evidence>
<dbReference type="CDD" id="cd17546">
    <property type="entry name" value="REC_hyHK_CKI1_RcsC-like"/>
    <property type="match status" value="1"/>
</dbReference>
<gene>
    <name evidence="10" type="ORF">MiSe_93380</name>
</gene>
<evidence type="ECO:0000256" key="2">
    <source>
        <dbReference type="ARBA" id="ARBA00012438"/>
    </source>
</evidence>
<evidence type="ECO:0000259" key="8">
    <source>
        <dbReference type="PROSITE" id="PS50109"/>
    </source>
</evidence>
<dbReference type="InterPro" id="IPR036890">
    <property type="entry name" value="HATPase_C_sf"/>
</dbReference>
<dbReference type="InterPro" id="IPR011006">
    <property type="entry name" value="CheY-like_superfamily"/>
</dbReference>
<dbReference type="InterPro" id="IPR004358">
    <property type="entry name" value="Sig_transdc_His_kin-like_C"/>
</dbReference>
<proteinExistence type="predicted"/>
<comment type="catalytic activity">
    <reaction evidence="1">
        <text>ATP + protein L-histidine = ADP + protein N-phospho-L-histidine.</text>
        <dbReference type="EC" id="2.7.13.3"/>
    </reaction>
</comment>
<feature type="region of interest" description="Disordered" evidence="7">
    <location>
        <begin position="140"/>
        <end position="186"/>
    </location>
</feature>
<dbReference type="GO" id="GO:0000160">
    <property type="term" value="P:phosphorelay signal transduction system"/>
    <property type="evidence" value="ECO:0007669"/>
    <property type="project" value="UniProtKB-KW"/>
</dbReference>
<keyword evidence="4 10" id="KW-0418">Kinase</keyword>
<keyword evidence="4 10" id="KW-0808">Transferase</keyword>
<feature type="modified residue" description="4-aspartylphosphate" evidence="6">
    <location>
        <position position="126"/>
    </location>
</feature>
<dbReference type="AlphaFoldDB" id="A0AAV3XQ50"/>
<dbReference type="PRINTS" id="PR00344">
    <property type="entry name" value="BCTRLSENSOR"/>
</dbReference>
<evidence type="ECO:0000256" key="5">
    <source>
        <dbReference type="ARBA" id="ARBA00023012"/>
    </source>
</evidence>
<sequence length="327" mass="36857">MQTQTGKKAQEGTGLGLAISRKFVELMGGKITVSSQVGKGSTFKFEIKVSLVEREYLEIKQPPRRIFARQPNQQKYRILIVDDSPENRQLLFELLSTFGFDIREASNGIEAIEVWESWQPHLIWMDLRMPLMDGYEATKEIRARENSPSEIPIPRLLPGNESSIPRQEPGNESSQQSGNESSQQPGNELKATAIIALTASSSEAERAIAIQIGCNDYLSKPFRQTDIFEAMNKYIGVQFVDDEPTHKQDATKNELLALTKQDLAVLPDDWLVSFYQATIESDFDVMLDLIDQIPSDCQFLANALANLTKNFQFEELLTLTEPHNGEN</sequence>
<dbReference type="Proteomes" id="UP001050975">
    <property type="component" value="Unassembled WGS sequence"/>
</dbReference>
<reference evidence="10" key="1">
    <citation type="submission" date="2019-10" db="EMBL/GenBank/DDBJ databases">
        <title>Draft genome sequece of Microseira wollei NIES-4236.</title>
        <authorList>
            <person name="Yamaguchi H."/>
            <person name="Suzuki S."/>
            <person name="Kawachi M."/>
        </authorList>
    </citation>
    <scope>NUCLEOTIDE SEQUENCE</scope>
    <source>
        <strain evidence="10">NIES-4236</strain>
    </source>
</reference>
<dbReference type="InterPro" id="IPR001789">
    <property type="entry name" value="Sig_transdc_resp-reg_receiver"/>
</dbReference>
<dbReference type="Gene3D" id="3.40.50.2300">
    <property type="match status" value="1"/>
</dbReference>
<evidence type="ECO:0000256" key="3">
    <source>
        <dbReference type="ARBA" id="ARBA00022553"/>
    </source>
</evidence>
<accession>A0AAV3XQ50</accession>
<keyword evidence="3 6" id="KW-0597">Phosphoprotein</keyword>
<organism evidence="10 11">
    <name type="scientific">Microseira wollei NIES-4236</name>
    <dbReference type="NCBI Taxonomy" id="2530354"/>
    <lineage>
        <taxon>Bacteria</taxon>
        <taxon>Bacillati</taxon>
        <taxon>Cyanobacteriota</taxon>
        <taxon>Cyanophyceae</taxon>
        <taxon>Oscillatoriophycideae</taxon>
        <taxon>Aerosakkonematales</taxon>
        <taxon>Aerosakkonemataceae</taxon>
        <taxon>Microseira</taxon>
    </lineage>
</organism>
<evidence type="ECO:0000256" key="7">
    <source>
        <dbReference type="SAM" id="MobiDB-lite"/>
    </source>
</evidence>
<dbReference type="PROSITE" id="PS50109">
    <property type="entry name" value="HIS_KIN"/>
    <property type="match status" value="1"/>
</dbReference>
<dbReference type="Gene3D" id="3.30.565.10">
    <property type="entry name" value="Histidine kinase-like ATPase, C-terminal domain"/>
    <property type="match status" value="1"/>
</dbReference>
<dbReference type="Pfam" id="PF00072">
    <property type="entry name" value="Response_reg"/>
    <property type="match status" value="1"/>
</dbReference>
<evidence type="ECO:0000259" key="9">
    <source>
        <dbReference type="PROSITE" id="PS50110"/>
    </source>
</evidence>
<comment type="caution">
    <text evidence="10">The sequence shown here is derived from an EMBL/GenBank/DDBJ whole genome shotgun (WGS) entry which is preliminary data.</text>
</comment>
<feature type="domain" description="Histidine kinase" evidence="8">
    <location>
        <begin position="1"/>
        <end position="51"/>
    </location>
</feature>
<feature type="compositionally biased region" description="Low complexity" evidence="7">
    <location>
        <begin position="170"/>
        <end position="186"/>
    </location>
</feature>
<dbReference type="SUPFAM" id="SSF55874">
    <property type="entry name" value="ATPase domain of HSP90 chaperone/DNA topoisomerase II/histidine kinase"/>
    <property type="match status" value="1"/>
</dbReference>
<dbReference type="PROSITE" id="PS50110">
    <property type="entry name" value="RESPONSE_REGULATORY"/>
    <property type="match status" value="1"/>
</dbReference>
<keyword evidence="5" id="KW-0902">Two-component regulatory system</keyword>
<evidence type="ECO:0000256" key="1">
    <source>
        <dbReference type="ARBA" id="ARBA00000085"/>
    </source>
</evidence>
<evidence type="ECO:0000256" key="6">
    <source>
        <dbReference type="PROSITE-ProRule" id="PRU00169"/>
    </source>
</evidence>
<dbReference type="SMART" id="SM00448">
    <property type="entry name" value="REC"/>
    <property type="match status" value="1"/>
</dbReference>
<feature type="domain" description="Response regulatory" evidence="9">
    <location>
        <begin position="77"/>
        <end position="235"/>
    </location>
</feature>
<dbReference type="GO" id="GO:0004673">
    <property type="term" value="F:protein histidine kinase activity"/>
    <property type="evidence" value="ECO:0007669"/>
    <property type="project" value="UniProtKB-EC"/>
</dbReference>
<dbReference type="InterPro" id="IPR003594">
    <property type="entry name" value="HATPase_dom"/>
</dbReference>
<evidence type="ECO:0000313" key="11">
    <source>
        <dbReference type="Proteomes" id="UP001050975"/>
    </source>
</evidence>
<dbReference type="EC" id="2.7.13.3" evidence="2"/>
<dbReference type="EMBL" id="BLAY01000382">
    <property type="protein sequence ID" value="GET44508.1"/>
    <property type="molecule type" value="Genomic_DNA"/>
</dbReference>
<dbReference type="Pfam" id="PF02518">
    <property type="entry name" value="HATPase_c"/>
    <property type="match status" value="1"/>
</dbReference>
<dbReference type="PANTHER" id="PTHR45339:SF1">
    <property type="entry name" value="HYBRID SIGNAL TRANSDUCTION HISTIDINE KINASE J"/>
    <property type="match status" value="1"/>
</dbReference>